<dbReference type="EMBL" id="CP003349">
    <property type="protein sequence ID" value="AFD09171.1"/>
    <property type="molecule type" value="Genomic_DNA"/>
</dbReference>
<organism evidence="2 3">
    <name type="scientific">Solitalea canadensis (strain ATCC 29591 / DSM 3403 / JCM 21819 / LMG 8368 / NBRC 15130 / NCIMB 12057 / USAM 9D)</name>
    <name type="common">Flexibacter canadensis</name>
    <dbReference type="NCBI Taxonomy" id="929556"/>
    <lineage>
        <taxon>Bacteria</taxon>
        <taxon>Pseudomonadati</taxon>
        <taxon>Bacteroidota</taxon>
        <taxon>Sphingobacteriia</taxon>
        <taxon>Sphingobacteriales</taxon>
        <taxon>Sphingobacteriaceae</taxon>
        <taxon>Solitalea</taxon>
    </lineage>
</organism>
<dbReference type="RefSeq" id="WP_014682393.1">
    <property type="nucleotide sequence ID" value="NC_017770.1"/>
</dbReference>
<feature type="transmembrane region" description="Helical" evidence="1">
    <location>
        <begin position="12"/>
        <end position="36"/>
    </location>
</feature>
<name>H8KL88_SOLCM</name>
<evidence type="ECO:0000313" key="2">
    <source>
        <dbReference type="EMBL" id="AFD09171.1"/>
    </source>
</evidence>
<dbReference type="HOGENOM" id="CLU_1569674_0_0_10"/>
<gene>
    <name evidence="2" type="ordered locus">Solca_4181</name>
</gene>
<keyword evidence="1" id="KW-0472">Membrane</keyword>
<evidence type="ECO:0000313" key="3">
    <source>
        <dbReference type="Proteomes" id="UP000007590"/>
    </source>
</evidence>
<dbReference type="eggNOG" id="ENOG5033CZ7">
    <property type="taxonomic scope" value="Bacteria"/>
</dbReference>
<proteinExistence type="predicted"/>
<evidence type="ECO:0000256" key="1">
    <source>
        <dbReference type="SAM" id="Phobius"/>
    </source>
</evidence>
<dbReference type="OrthoDB" id="1151358at2"/>
<keyword evidence="1" id="KW-0812">Transmembrane</keyword>
<keyword evidence="1" id="KW-1133">Transmembrane helix</keyword>
<accession>H8KL88</accession>
<sequence length="170" mass="19797">MERKNQNGKQYLRSISIIFYAIMSGMTLFMIAVLFITTTPEQMERLENPPVYYAIIGVLFLIAVFIKLFWKPRRLETIKNMESIKEKLNNYRSLLIVQWAIAEFISLFSSMFYLLTHQLFFIGVTIGVIASYLLLRPSKDRLINELTLSDAEVFLLEDQEAVVADVKNTR</sequence>
<dbReference type="STRING" id="929556.Solca_4181"/>
<feature type="transmembrane region" description="Helical" evidence="1">
    <location>
        <begin position="91"/>
        <end position="113"/>
    </location>
</feature>
<feature type="transmembrane region" description="Helical" evidence="1">
    <location>
        <begin position="51"/>
        <end position="70"/>
    </location>
</feature>
<protein>
    <submittedName>
        <fullName evidence="2">Uncharacterized protein</fullName>
    </submittedName>
</protein>
<feature type="transmembrane region" description="Helical" evidence="1">
    <location>
        <begin position="119"/>
        <end position="135"/>
    </location>
</feature>
<reference evidence="2" key="1">
    <citation type="submission" date="2012-02" db="EMBL/GenBank/DDBJ databases">
        <title>The complete genome of Solitalea canadensis DSM 3403.</title>
        <authorList>
            <consortium name="US DOE Joint Genome Institute (JGI-PGF)"/>
            <person name="Lucas S."/>
            <person name="Copeland A."/>
            <person name="Lapidus A."/>
            <person name="Glavina del Rio T."/>
            <person name="Dalin E."/>
            <person name="Tice H."/>
            <person name="Bruce D."/>
            <person name="Goodwin L."/>
            <person name="Pitluck S."/>
            <person name="Peters L."/>
            <person name="Ovchinnikova G."/>
            <person name="Lu M."/>
            <person name="Kyrpides N."/>
            <person name="Mavromatis K."/>
            <person name="Ivanova N."/>
            <person name="Brettin T."/>
            <person name="Detter J.C."/>
            <person name="Han C."/>
            <person name="Larimer F."/>
            <person name="Land M."/>
            <person name="Hauser L."/>
            <person name="Markowitz V."/>
            <person name="Cheng J.-F."/>
            <person name="Hugenholtz P."/>
            <person name="Woyke T."/>
            <person name="Wu D."/>
            <person name="Spring S."/>
            <person name="Schroeder M."/>
            <person name="Kopitz M."/>
            <person name="Brambilla E."/>
            <person name="Klenk H.-P."/>
            <person name="Eisen J.A."/>
        </authorList>
    </citation>
    <scope>NUCLEOTIDE SEQUENCE</scope>
    <source>
        <strain evidence="2">DSM 3403</strain>
    </source>
</reference>
<dbReference type="KEGG" id="scn:Solca_4181"/>
<dbReference type="AlphaFoldDB" id="H8KL88"/>
<dbReference type="Proteomes" id="UP000007590">
    <property type="component" value="Chromosome"/>
</dbReference>
<keyword evidence="3" id="KW-1185">Reference proteome</keyword>